<dbReference type="OrthoDB" id="7620579at2"/>
<keyword evidence="6" id="KW-1185">Reference proteome</keyword>
<dbReference type="GO" id="GO:0003700">
    <property type="term" value="F:DNA-binding transcription factor activity"/>
    <property type="evidence" value="ECO:0007669"/>
    <property type="project" value="InterPro"/>
</dbReference>
<dbReference type="Pfam" id="PF07729">
    <property type="entry name" value="FCD"/>
    <property type="match status" value="1"/>
</dbReference>
<dbReference type="SMART" id="SM00895">
    <property type="entry name" value="FCD"/>
    <property type="match status" value="1"/>
</dbReference>
<dbReference type="GO" id="GO:0003677">
    <property type="term" value="F:DNA binding"/>
    <property type="evidence" value="ECO:0007669"/>
    <property type="project" value="UniProtKB-KW"/>
</dbReference>
<feature type="domain" description="HTH gntR-type" evidence="4">
    <location>
        <begin position="6"/>
        <end position="73"/>
    </location>
</feature>
<evidence type="ECO:0000256" key="3">
    <source>
        <dbReference type="ARBA" id="ARBA00023163"/>
    </source>
</evidence>
<gene>
    <name evidence="5" type="ORF">SAMN05660710_03720</name>
</gene>
<protein>
    <submittedName>
        <fullName evidence="5">DNA-binding transcriptional regulator, GntR family</fullName>
    </submittedName>
</protein>
<dbReference type="STRING" id="336292.SAMN05660710_03720"/>
<evidence type="ECO:0000313" key="5">
    <source>
        <dbReference type="EMBL" id="SCY96273.1"/>
    </source>
</evidence>
<dbReference type="SUPFAM" id="SSF46785">
    <property type="entry name" value="Winged helix' DNA-binding domain"/>
    <property type="match status" value="1"/>
</dbReference>
<dbReference type="EMBL" id="FMVT01000024">
    <property type="protein sequence ID" value="SCY96273.1"/>
    <property type="molecule type" value="Genomic_DNA"/>
</dbReference>
<dbReference type="InterPro" id="IPR036388">
    <property type="entry name" value="WH-like_DNA-bd_sf"/>
</dbReference>
<dbReference type="PANTHER" id="PTHR43537:SF24">
    <property type="entry name" value="GLUCONATE OPERON TRANSCRIPTIONAL REPRESSOR"/>
    <property type="match status" value="1"/>
</dbReference>
<dbReference type="Pfam" id="PF00392">
    <property type="entry name" value="GntR"/>
    <property type="match status" value="1"/>
</dbReference>
<dbReference type="InterPro" id="IPR036390">
    <property type="entry name" value="WH_DNA-bd_sf"/>
</dbReference>
<keyword evidence="2 5" id="KW-0238">DNA-binding</keyword>
<keyword evidence="1" id="KW-0805">Transcription regulation</keyword>
<organism evidence="5 6">
    <name type="scientific">Paracoccus tibetensis</name>
    <dbReference type="NCBI Taxonomy" id="336292"/>
    <lineage>
        <taxon>Bacteria</taxon>
        <taxon>Pseudomonadati</taxon>
        <taxon>Pseudomonadota</taxon>
        <taxon>Alphaproteobacteria</taxon>
        <taxon>Rhodobacterales</taxon>
        <taxon>Paracoccaceae</taxon>
        <taxon>Paracoccus</taxon>
    </lineage>
</organism>
<dbReference type="InterPro" id="IPR000524">
    <property type="entry name" value="Tscrpt_reg_HTH_GntR"/>
</dbReference>
<dbReference type="SUPFAM" id="SSF48008">
    <property type="entry name" value="GntR ligand-binding domain-like"/>
    <property type="match status" value="1"/>
</dbReference>
<sequence>MTAKIESAGERAYRVLRQAALEGRLPTDHKITEDGLAKLLGLSRTPVRAAISQLLMDGLLQRRKGQGLWCVLPTRAEMQEIFDIRAHLESYAAARAAAYATAEQKESLMRSAHRMSELVEQLCNTHDAAIVSEIHQENAHFHAVIMKAADAPRLARLLSATVDLAFVNLTLQRYSLRQRVRSASHHHEIAEAISAGMAEWASRSMETHILAAAATFLQQPNTDAVADGSLIFAADGDAK</sequence>
<dbReference type="AlphaFoldDB" id="A0A1G5K6M6"/>
<dbReference type="Proteomes" id="UP000199502">
    <property type="component" value="Unassembled WGS sequence"/>
</dbReference>
<dbReference type="PANTHER" id="PTHR43537">
    <property type="entry name" value="TRANSCRIPTIONAL REGULATOR, GNTR FAMILY"/>
    <property type="match status" value="1"/>
</dbReference>
<dbReference type="InterPro" id="IPR011711">
    <property type="entry name" value="GntR_C"/>
</dbReference>
<dbReference type="RefSeq" id="WP_090748369.1">
    <property type="nucleotide sequence ID" value="NZ_FMVT01000024.1"/>
</dbReference>
<evidence type="ECO:0000256" key="1">
    <source>
        <dbReference type="ARBA" id="ARBA00023015"/>
    </source>
</evidence>
<dbReference type="SMART" id="SM00345">
    <property type="entry name" value="HTH_GNTR"/>
    <property type="match status" value="1"/>
</dbReference>
<evidence type="ECO:0000256" key="2">
    <source>
        <dbReference type="ARBA" id="ARBA00023125"/>
    </source>
</evidence>
<keyword evidence="3" id="KW-0804">Transcription</keyword>
<reference evidence="5 6" key="1">
    <citation type="submission" date="2016-10" db="EMBL/GenBank/DDBJ databases">
        <authorList>
            <person name="de Groot N.N."/>
        </authorList>
    </citation>
    <scope>NUCLEOTIDE SEQUENCE [LARGE SCALE GENOMIC DNA]</scope>
    <source>
        <strain evidence="5 6">CGMCC 1.8925</strain>
    </source>
</reference>
<dbReference type="InterPro" id="IPR008920">
    <property type="entry name" value="TF_FadR/GntR_C"/>
</dbReference>
<dbReference type="Gene3D" id="1.20.120.530">
    <property type="entry name" value="GntR ligand-binding domain-like"/>
    <property type="match status" value="1"/>
</dbReference>
<accession>A0A1G5K6M6</accession>
<evidence type="ECO:0000313" key="6">
    <source>
        <dbReference type="Proteomes" id="UP000199502"/>
    </source>
</evidence>
<proteinExistence type="predicted"/>
<evidence type="ECO:0000259" key="4">
    <source>
        <dbReference type="PROSITE" id="PS50949"/>
    </source>
</evidence>
<dbReference type="Gene3D" id="1.10.10.10">
    <property type="entry name" value="Winged helix-like DNA-binding domain superfamily/Winged helix DNA-binding domain"/>
    <property type="match status" value="1"/>
</dbReference>
<name>A0A1G5K6M6_9RHOB</name>
<dbReference type="PROSITE" id="PS50949">
    <property type="entry name" value="HTH_GNTR"/>
    <property type="match status" value="1"/>
</dbReference>